<keyword evidence="4" id="KW-1185">Reference proteome</keyword>
<dbReference type="InterPro" id="IPR021136">
    <property type="entry name" value="Flagellar_hook_control-like_C"/>
</dbReference>
<feature type="compositionally biased region" description="Polar residues" evidence="1">
    <location>
        <begin position="7"/>
        <end position="20"/>
    </location>
</feature>
<dbReference type="Proteomes" id="UP001481413">
    <property type="component" value="Unassembled WGS sequence"/>
</dbReference>
<proteinExistence type="predicted"/>
<dbReference type="Gene3D" id="3.30.750.140">
    <property type="match status" value="1"/>
</dbReference>
<feature type="domain" description="Flagellar hook-length control protein-like C-terminal" evidence="2">
    <location>
        <begin position="247"/>
        <end position="325"/>
    </location>
</feature>
<gene>
    <name evidence="3" type="ORF">NBRC116585_01550</name>
</gene>
<evidence type="ECO:0000256" key="1">
    <source>
        <dbReference type="SAM" id="MobiDB-lite"/>
    </source>
</evidence>
<evidence type="ECO:0000313" key="3">
    <source>
        <dbReference type="EMBL" id="GAA6144038.1"/>
    </source>
</evidence>
<reference evidence="3 4" key="1">
    <citation type="submission" date="2024-04" db="EMBL/GenBank/DDBJ databases">
        <title>Draft genome sequence of Thalassolituus maritimus NBRC 116585.</title>
        <authorList>
            <person name="Miyakawa T."/>
            <person name="Kusuya Y."/>
            <person name="Miura T."/>
        </authorList>
    </citation>
    <scope>NUCLEOTIDE SEQUENCE [LARGE SCALE GENOMIC DNA]</scope>
    <source>
        <strain evidence="3 4">5NW40-0001</strain>
    </source>
</reference>
<comment type="caution">
    <text evidence="3">The sequence shown here is derived from an EMBL/GenBank/DDBJ whole genome shotgun (WGS) entry which is preliminary data.</text>
</comment>
<organism evidence="3 4">
    <name type="scientific">Thalassolituus maritimus</name>
    <dbReference type="NCBI Taxonomy" id="484498"/>
    <lineage>
        <taxon>Bacteria</taxon>
        <taxon>Pseudomonadati</taxon>
        <taxon>Pseudomonadota</taxon>
        <taxon>Gammaproteobacteria</taxon>
        <taxon>Oceanospirillales</taxon>
        <taxon>Oceanospirillaceae</taxon>
        <taxon>Thalassolituus</taxon>
    </lineage>
</organism>
<dbReference type="Pfam" id="PF02120">
    <property type="entry name" value="Flg_hook"/>
    <property type="match status" value="1"/>
</dbReference>
<protein>
    <recommendedName>
        <fullName evidence="2">Flagellar hook-length control protein-like C-terminal domain-containing protein</fullName>
    </recommendedName>
</protein>
<feature type="region of interest" description="Disordered" evidence="1">
    <location>
        <begin position="145"/>
        <end position="184"/>
    </location>
</feature>
<name>A0ABP9ZV77_9GAMM</name>
<evidence type="ECO:0000259" key="2">
    <source>
        <dbReference type="Pfam" id="PF02120"/>
    </source>
</evidence>
<accession>A0ABP9ZV77</accession>
<feature type="region of interest" description="Disordered" evidence="1">
    <location>
        <begin position="34"/>
        <end position="68"/>
    </location>
</feature>
<dbReference type="EMBL" id="BAABWH010000001">
    <property type="protein sequence ID" value="GAA6144038.1"/>
    <property type="molecule type" value="Genomic_DNA"/>
</dbReference>
<evidence type="ECO:0000313" key="4">
    <source>
        <dbReference type="Proteomes" id="UP001481413"/>
    </source>
</evidence>
<feature type="region of interest" description="Disordered" evidence="1">
    <location>
        <begin position="1"/>
        <end position="20"/>
    </location>
</feature>
<feature type="compositionally biased region" description="Low complexity" evidence="1">
    <location>
        <begin position="150"/>
        <end position="173"/>
    </location>
</feature>
<dbReference type="InterPro" id="IPR038610">
    <property type="entry name" value="FliK-like_C_sf"/>
</dbReference>
<sequence length="341" mass="36019">MLRNAAGVQQTSNTGSSDSVGSVFKTLWGRLAPSYQTSQGSQGSPHSGQGTGSPPPTHSAGMQSSPALSLREAMQTLGKQLSTHSVESPHAARSILEAQALLNILAVGAAPATATGEAGSLVTTDNLKGLMLLLMGRLGGNLSGRDNSLGGSSSAHAQTQAQTHNQAQAAGNTSARAFSGLSSDDGLRPETIRLLQNALAQTESEQVRLIQTQDTSQFQVPLLWRDMTELRQALLSAKRDDHSDANGKTSERKSRWQITLHFDLKKLGPLDIELDLCPPSVAAVFWSDTPATLSELNTALQPLRETLTALGAEVGELKARHGRKPPGAQPVVRHSLVDIHT</sequence>
<feature type="compositionally biased region" description="Low complexity" evidence="1">
    <location>
        <begin position="36"/>
        <end position="48"/>
    </location>
</feature>